<proteinExistence type="predicted"/>
<sequence>MPQGSVNITEGQGVHREVKSEGLAEKYQAVTENVNRSAKDEERSSLQYGGEGATSPLIVPRCMRAAWYRR</sequence>
<reference evidence="2" key="1">
    <citation type="journal article" date="2014" name="Front. Microbiol.">
        <title>High frequency of phylogenetically diverse reductive dehalogenase-homologous genes in deep subseafloor sedimentary metagenomes.</title>
        <authorList>
            <person name="Kawai M."/>
            <person name="Futagami T."/>
            <person name="Toyoda A."/>
            <person name="Takaki Y."/>
            <person name="Nishi S."/>
            <person name="Hori S."/>
            <person name="Arai W."/>
            <person name="Tsubouchi T."/>
            <person name="Morono Y."/>
            <person name="Uchiyama I."/>
            <person name="Ito T."/>
            <person name="Fujiyama A."/>
            <person name="Inagaki F."/>
            <person name="Takami H."/>
        </authorList>
    </citation>
    <scope>NUCLEOTIDE SEQUENCE</scope>
    <source>
        <strain evidence="2">Expedition CK06-06</strain>
    </source>
</reference>
<evidence type="ECO:0000256" key="1">
    <source>
        <dbReference type="SAM" id="MobiDB-lite"/>
    </source>
</evidence>
<dbReference type="EMBL" id="BARU01033056">
    <property type="protein sequence ID" value="GAH63294.1"/>
    <property type="molecule type" value="Genomic_DNA"/>
</dbReference>
<accession>X1IB09</accession>
<feature type="compositionally biased region" description="Basic and acidic residues" evidence="1">
    <location>
        <begin position="13"/>
        <end position="23"/>
    </location>
</feature>
<feature type="region of interest" description="Disordered" evidence="1">
    <location>
        <begin position="33"/>
        <end position="52"/>
    </location>
</feature>
<name>X1IB09_9ZZZZ</name>
<gene>
    <name evidence="2" type="ORF">S03H2_52052</name>
</gene>
<organism evidence="2">
    <name type="scientific">marine sediment metagenome</name>
    <dbReference type="NCBI Taxonomy" id="412755"/>
    <lineage>
        <taxon>unclassified sequences</taxon>
        <taxon>metagenomes</taxon>
        <taxon>ecological metagenomes</taxon>
    </lineage>
</organism>
<comment type="caution">
    <text evidence="2">The sequence shown here is derived from an EMBL/GenBank/DDBJ whole genome shotgun (WGS) entry which is preliminary data.</text>
</comment>
<dbReference type="AlphaFoldDB" id="X1IB09"/>
<feature type="region of interest" description="Disordered" evidence="1">
    <location>
        <begin position="1"/>
        <end position="23"/>
    </location>
</feature>
<evidence type="ECO:0000313" key="2">
    <source>
        <dbReference type="EMBL" id="GAH63294.1"/>
    </source>
</evidence>
<protein>
    <submittedName>
        <fullName evidence="2">Uncharacterized protein</fullName>
    </submittedName>
</protein>
<feature type="compositionally biased region" description="Polar residues" evidence="1">
    <location>
        <begin position="1"/>
        <end position="10"/>
    </location>
</feature>